<sequence length="454" mass="49218">MTAAEGAAAARDAAGAMRSTAPYFEATGSVQIGPYSGHLRYLTPPRANRPTRAIAELDEAVQKQRSLCRKLFDKVFRGIGLDGQVSLSETQFHAFRYVDGLYDTAVNWLGQQKWAEASEDIAFMASSMEVFRNASAALARIRTAARKGDQSALQGIALSISVPVVAEAAWRDPGTIRRLVALCGTSRDILCLAGTGDPMHQGSAVAGFSRMLDDDATVQCIADTLANEIRGMSFHDARKRVLSFMIQGRYSSFARDRAGRDRVPQLWIALRDTVATSEDAAILANDHVACGLGAYHRAMNFVLSDKSAIHRIRLSLLDLLHMNPPDDGWRISPENGRKVAAFLMGTAVDQQAQPGTILSRSALQLVWGHSVIATAIDRTARDTLAAGGDIRPLQPLLRTHPNKTYVAQYCRISPVIGTWGRAWTSRYGAREEIPADAGSAPRRSPAAARSFAVA</sequence>
<reference evidence="1 2" key="1">
    <citation type="submission" date="2019-09" db="EMBL/GenBank/DDBJ databases">
        <title>Isolation of a novel species in the genus Cupriavidus from patients with sepsis using whole genome sequencing.</title>
        <authorList>
            <person name="Kweon O.J."/>
            <person name="Lee M.-K."/>
        </authorList>
    </citation>
    <scope>NUCLEOTIDE SEQUENCE [LARGE SCALE GENOMIC DNA]</scope>
    <source>
        <strain evidence="1 2">MKL-01</strain>
    </source>
</reference>
<name>A0A5M8BJB8_9BURK</name>
<evidence type="ECO:0000313" key="2">
    <source>
        <dbReference type="Proteomes" id="UP000324324"/>
    </source>
</evidence>
<evidence type="ECO:0000313" key="1">
    <source>
        <dbReference type="EMBL" id="KAA6133154.1"/>
    </source>
</evidence>
<comment type="caution">
    <text evidence="1">The sequence shown here is derived from an EMBL/GenBank/DDBJ whole genome shotgun (WGS) entry which is preliminary data.</text>
</comment>
<dbReference type="RefSeq" id="WP_150081990.1">
    <property type="nucleotide sequence ID" value="NZ_VWRN01000006.1"/>
</dbReference>
<accession>A0A5M8BJB8</accession>
<dbReference type="EMBL" id="VWRN01000006">
    <property type="protein sequence ID" value="KAA6133154.1"/>
    <property type="molecule type" value="Genomic_DNA"/>
</dbReference>
<keyword evidence="2" id="KW-1185">Reference proteome</keyword>
<organism evidence="1 2">
    <name type="scientific">Cupriavidus cauae</name>
    <dbReference type="NCBI Taxonomy" id="2608999"/>
    <lineage>
        <taxon>Bacteria</taxon>
        <taxon>Pseudomonadati</taxon>
        <taxon>Pseudomonadota</taxon>
        <taxon>Betaproteobacteria</taxon>
        <taxon>Burkholderiales</taxon>
        <taxon>Burkholderiaceae</taxon>
        <taxon>Cupriavidus</taxon>
    </lineage>
</organism>
<gene>
    <name evidence="1" type="ORF">F1599_01690</name>
</gene>
<dbReference type="AlphaFoldDB" id="A0A5M8BJB8"/>
<protein>
    <submittedName>
        <fullName evidence="1">Uncharacterized protein</fullName>
    </submittedName>
</protein>
<dbReference type="Proteomes" id="UP000324324">
    <property type="component" value="Unassembled WGS sequence"/>
</dbReference>
<proteinExistence type="predicted"/>